<keyword evidence="3 4" id="KW-1015">Disulfide bond</keyword>
<dbReference type="InterPro" id="IPR017957">
    <property type="entry name" value="P_trefoil_CS"/>
</dbReference>
<dbReference type="InterPro" id="IPR044913">
    <property type="entry name" value="P_trefoil_dom_sf"/>
</dbReference>
<dbReference type="Ensembl" id="ENSDNVT00000009908.1">
    <property type="protein sequence ID" value="ENSDNVP00000008204.1"/>
    <property type="gene ID" value="ENSDNVG00000005835.1"/>
</dbReference>
<reference evidence="7" key="1">
    <citation type="submission" date="2025-08" db="UniProtKB">
        <authorList>
            <consortium name="Ensembl"/>
        </authorList>
    </citation>
    <scope>IDENTIFICATION</scope>
</reference>
<evidence type="ECO:0000313" key="7">
    <source>
        <dbReference type="Ensembl" id="ENSDNVP00000008204.1"/>
    </source>
</evidence>
<evidence type="ECO:0000259" key="6">
    <source>
        <dbReference type="PROSITE" id="PS51448"/>
    </source>
</evidence>
<dbReference type="SMART" id="SM00018">
    <property type="entry name" value="PD"/>
    <property type="match status" value="1"/>
</dbReference>
<keyword evidence="8" id="KW-1185">Reference proteome</keyword>
<evidence type="ECO:0000256" key="2">
    <source>
        <dbReference type="ARBA" id="ARBA00022525"/>
    </source>
</evidence>
<dbReference type="PANTHER" id="PTHR13826">
    <property type="entry name" value="INTESTINAL TREFOIL FACTOR-RELATED"/>
    <property type="match status" value="1"/>
</dbReference>
<proteinExistence type="predicted"/>
<protein>
    <recommendedName>
        <fullName evidence="6">P-type domain-containing protein</fullName>
    </recommendedName>
</protein>
<feature type="chain" id="PRO_5034131679" description="P-type domain-containing protein" evidence="5">
    <location>
        <begin position="24"/>
        <end position="78"/>
    </location>
</feature>
<dbReference type="PROSITE" id="PS51448">
    <property type="entry name" value="P_TREFOIL_2"/>
    <property type="match status" value="1"/>
</dbReference>
<keyword evidence="5" id="KW-0732">Signal</keyword>
<dbReference type="AlphaFoldDB" id="A0A8C4JGP7"/>
<evidence type="ECO:0000256" key="3">
    <source>
        <dbReference type="ARBA" id="ARBA00023157"/>
    </source>
</evidence>
<evidence type="ECO:0000313" key="8">
    <source>
        <dbReference type="Proteomes" id="UP000694423"/>
    </source>
</evidence>
<dbReference type="InterPro" id="IPR017994">
    <property type="entry name" value="P_trefoil_chordata"/>
</dbReference>
<evidence type="ECO:0000256" key="5">
    <source>
        <dbReference type="SAM" id="SignalP"/>
    </source>
</evidence>
<accession>A0A8C4JGP7</accession>
<feature type="domain" description="P-type" evidence="6">
    <location>
        <begin position="28"/>
        <end position="71"/>
    </location>
</feature>
<feature type="disulfide bond" evidence="4">
    <location>
        <begin position="30"/>
        <end position="56"/>
    </location>
</feature>
<sequence>RTAMENKVFWLLTILLIVGLSSTSENSGGCDVHPKARENCGFPGITEAECLEQKCCFDSAVPDMSWCFRPLSPDGECP</sequence>
<comment type="subcellular location">
    <subcellularLocation>
        <location evidence="1">Secreted</location>
    </subcellularLocation>
</comment>
<keyword evidence="2" id="KW-0964">Secreted</keyword>
<dbReference type="PROSITE" id="PS00025">
    <property type="entry name" value="P_TREFOIL_1"/>
    <property type="match status" value="1"/>
</dbReference>
<dbReference type="InterPro" id="IPR000519">
    <property type="entry name" value="P_trefoil_dom"/>
</dbReference>
<feature type="disulfide bond" evidence="4">
    <location>
        <begin position="40"/>
        <end position="55"/>
    </location>
</feature>
<organism evidence="7 8">
    <name type="scientific">Dromaius novaehollandiae</name>
    <name type="common">Emu</name>
    <dbReference type="NCBI Taxonomy" id="8790"/>
    <lineage>
        <taxon>Eukaryota</taxon>
        <taxon>Metazoa</taxon>
        <taxon>Chordata</taxon>
        <taxon>Craniata</taxon>
        <taxon>Vertebrata</taxon>
        <taxon>Euteleostomi</taxon>
        <taxon>Archelosauria</taxon>
        <taxon>Archosauria</taxon>
        <taxon>Dinosauria</taxon>
        <taxon>Saurischia</taxon>
        <taxon>Theropoda</taxon>
        <taxon>Coelurosauria</taxon>
        <taxon>Aves</taxon>
        <taxon>Palaeognathae</taxon>
        <taxon>Casuariiformes</taxon>
        <taxon>Dromaiidae</taxon>
        <taxon>Dromaius</taxon>
    </lineage>
</organism>
<dbReference type="PANTHER" id="PTHR13826:SF14">
    <property type="entry name" value="TREFOIL FACTOR 2"/>
    <property type="match status" value="1"/>
</dbReference>
<evidence type="ECO:0000256" key="4">
    <source>
        <dbReference type="PROSITE-ProRule" id="PRU00779"/>
    </source>
</evidence>
<dbReference type="FunFam" id="4.10.110.10:FF:000006">
    <property type="entry name" value="Trefoil factor 1"/>
    <property type="match status" value="1"/>
</dbReference>
<reference evidence="7" key="2">
    <citation type="submission" date="2025-09" db="UniProtKB">
        <authorList>
            <consortium name="Ensembl"/>
        </authorList>
    </citation>
    <scope>IDENTIFICATION</scope>
</reference>
<feature type="signal peptide" evidence="5">
    <location>
        <begin position="1"/>
        <end position="23"/>
    </location>
</feature>
<dbReference type="Gene3D" id="4.10.110.10">
    <property type="entry name" value="Spasmolytic Protein, domain 1"/>
    <property type="match status" value="1"/>
</dbReference>
<evidence type="ECO:0000256" key="1">
    <source>
        <dbReference type="ARBA" id="ARBA00004613"/>
    </source>
</evidence>
<name>A0A8C4JGP7_DRONO</name>
<dbReference type="Proteomes" id="UP000694423">
    <property type="component" value="Unplaced"/>
</dbReference>
<dbReference type="CDD" id="cd00111">
    <property type="entry name" value="Trefoil"/>
    <property type="match status" value="1"/>
</dbReference>
<dbReference type="Pfam" id="PF00088">
    <property type="entry name" value="Trefoil"/>
    <property type="match status" value="1"/>
</dbReference>
<dbReference type="PRINTS" id="PR00680">
    <property type="entry name" value="PTREFOIL"/>
</dbReference>
<dbReference type="GO" id="GO:0005615">
    <property type="term" value="C:extracellular space"/>
    <property type="evidence" value="ECO:0007669"/>
    <property type="project" value="TreeGrafter"/>
</dbReference>
<feature type="disulfide bond" evidence="4">
    <location>
        <begin position="50"/>
        <end position="67"/>
    </location>
</feature>
<dbReference type="SUPFAM" id="SSF57492">
    <property type="entry name" value="Trefoil"/>
    <property type="match status" value="1"/>
</dbReference>